<dbReference type="InterPro" id="IPR033865">
    <property type="entry name" value="Ataxin-3"/>
</dbReference>
<dbReference type="Gene3D" id="3.90.70.40">
    <property type="match status" value="1"/>
</dbReference>
<dbReference type="Pfam" id="PF02099">
    <property type="entry name" value="Josephin"/>
    <property type="match status" value="1"/>
</dbReference>
<dbReference type="PRINTS" id="PR01233">
    <property type="entry name" value="JOSEPHIN"/>
</dbReference>
<dbReference type="EMBL" id="CAJOBA010036901">
    <property type="protein sequence ID" value="CAF4032055.1"/>
    <property type="molecule type" value="Genomic_DNA"/>
</dbReference>
<keyword evidence="10" id="KW-0539">Nucleus</keyword>
<comment type="caution">
    <text evidence="11">Lacks conserved residue(s) required for the propagation of feature annotation.</text>
</comment>
<dbReference type="Gene3D" id="1.10.287.10">
    <property type="entry name" value="S15/NS1, RNA-binding"/>
    <property type="match status" value="1"/>
</dbReference>
<sequence length="268" mass="30866">ELDDDENFFLSTTNSYRQKPSKVRESENMDDTGYFSIQVLQRALKIVDIELISYNSQQRIAEQARQTPTNIQGYICNLHQHWLTIRRFGSQYFDLNSMLTVPILISNTYLSLYLAQLQLNGYSIFIVNGVLPVCVADERLSRSPVDPKRYNQLTKRLNNSKVVIQTSSSHKLTSSMFDNDDDNLTRAIEASIQHNNVQDKILQEALEKSFFDSQKGNIQNNELTNQLLLEEAIAASLNNVSLTSQKQQEQLTVDALRSKRLQYYENKE</sequence>
<evidence type="ECO:0000313" key="13">
    <source>
        <dbReference type="EMBL" id="CAF1223921.1"/>
    </source>
</evidence>
<keyword evidence="7" id="KW-0788">Thiol protease</keyword>
<dbReference type="Proteomes" id="UP000682733">
    <property type="component" value="Unassembled WGS sequence"/>
</dbReference>
<keyword evidence="5" id="KW-0833">Ubl conjugation pathway</keyword>
<dbReference type="GO" id="GO:0005634">
    <property type="term" value="C:nucleus"/>
    <property type="evidence" value="ECO:0007669"/>
    <property type="project" value="UniProtKB-SubCell"/>
</dbReference>
<keyword evidence="9" id="KW-0804">Transcription</keyword>
<evidence type="ECO:0000259" key="12">
    <source>
        <dbReference type="PROSITE" id="PS50957"/>
    </source>
</evidence>
<evidence type="ECO:0000256" key="3">
    <source>
        <dbReference type="ARBA" id="ARBA00012759"/>
    </source>
</evidence>
<dbReference type="Proteomes" id="UP000677228">
    <property type="component" value="Unassembled WGS sequence"/>
</dbReference>
<dbReference type="PROSITE" id="PS50957">
    <property type="entry name" value="JOSEPHIN"/>
    <property type="match status" value="1"/>
</dbReference>
<keyword evidence="8" id="KW-0805">Transcription regulation</keyword>
<dbReference type="GO" id="GO:0016579">
    <property type="term" value="P:protein deubiquitination"/>
    <property type="evidence" value="ECO:0007669"/>
    <property type="project" value="InterPro"/>
</dbReference>
<reference evidence="14" key="1">
    <citation type="submission" date="2021-02" db="EMBL/GenBank/DDBJ databases">
        <authorList>
            <person name="Nowell W R."/>
        </authorList>
    </citation>
    <scope>NUCLEOTIDE SEQUENCE</scope>
</reference>
<accession>A0A8S2P3I6</accession>
<dbReference type="PANTHER" id="PTHR14159:SF0">
    <property type="entry name" value="ATAXIN-3-RELATED"/>
    <property type="match status" value="1"/>
</dbReference>
<feature type="non-terminal residue" evidence="14">
    <location>
        <position position="1"/>
    </location>
</feature>
<dbReference type="InterPro" id="IPR006155">
    <property type="entry name" value="Josephin"/>
</dbReference>
<dbReference type="GO" id="GO:0006508">
    <property type="term" value="P:proteolysis"/>
    <property type="evidence" value="ECO:0007669"/>
    <property type="project" value="UniProtKB-KW"/>
</dbReference>
<name>A0A8S2P3I6_9BILA</name>
<dbReference type="AlphaFoldDB" id="A0A8S2P3I6"/>
<dbReference type="PANTHER" id="PTHR14159">
    <property type="entry name" value="ATAXIN-3-RELATED"/>
    <property type="match status" value="1"/>
</dbReference>
<evidence type="ECO:0000313" key="14">
    <source>
        <dbReference type="EMBL" id="CAF4032055.1"/>
    </source>
</evidence>
<dbReference type="EC" id="3.4.19.12" evidence="3"/>
<evidence type="ECO:0000256" key="2">
    <source>
        <dbReference type="ARBA" id="ARBA00004123"/>
    </source>
</evidence>
<evidence type="ECO:0000256" key="5">
    <source>
        <dbReference type="ARBA" id="ARBA00022786"/>
    </source>
</evidence>
<dbReference type="SMART" id="SM01246">
    <property type="entry name" value="Josephin"/>
    <property type="match status" value="1"/>
</dbReference>
<evidence type="ECO:0000256" key="11">
    <source>
        <dbReference type="PROSITE-ProRule" id="PRU00331"/>
    </source>
</evidence>
<evidence type="ECO:0000256" key="6">
    <source>
        <dbReference type="ARBA" id="ARBA00022801"/>
    </source>
</evidence>
<evidence type="ECO:0000256" key="7">
    <source>
        <dbReference type="ARBA" id="ARBA00022807"/>
    </source>
</evidence>
<evidence type="ECO:0000256" key="8">
    <source>
        <dbReference type="ARBA" id="ARBA00023015"/>
    </source>
</evidence>
<dbReference type="GO" id="GO:0004843">
    <property type="term" value="F:cysteine-type deubiquitinase activity"/>
    <property type="evidence" value="ECO:0007669"/>
    <property type="project" value="UniProtKB-EC"/>
</dbReference>
<comment type="caution">
    <text evidence="14">The sequence shown here is derived from an EMBL/GenBank/DDBJ whole genome shotgun (WGS) entry which is preliminary data.</text>
</comment>
<protein>
    <recommendedName>
        <fullName evidence="3">ubiquitinyl hydrolase 1</fullName>
        <ecNumber evidence="3">3.4.19.12</ecNumber>
    </recommendedName>
</protein>
<keyword evidence="4" id="KW-0645">Protease</keyword>
<feature type="domain" description="Josephin" evidence="12">
    <location>
        <begin position="1"/>
        <end position="142"/>
    </location>
</feature>
<proteinExistence type="predicted"/>
<comment type="catalytic activity">
    <reaction evidence="1">
        <text>Thiol-dependent hydrolysis of ester, thioester, amide, peptide and isopeptide bonds formed by the C-terminal Gly of ubiquitin (a 76-residue protein attached to proteins as an intracellular targeting signal).</text>
        <dbReference type="EC" id="3.4.19.12"/>
    </reaction>
</comment>
<dbReference type="EMBL" id="CAJNOK010015363">
    <property type="protein sequence ID" value="CAF1223921.1"/>
    <property type="molecule type" value="Genomic_DNA"/>
</dbReference>
<evidence type="ECO:0000256" key="1">
    <source>
        <dbReference type="ARBA" id="ARBA00000707"/>
    </source>
</evidence>
<evidence type="ECO:0000256" key="9">
    <source>
        <dbReference type="ARBA" id="ARBA00023163"/>
    </source>
</evidence>
<evidence type="ECO:0000256" key="4">
    <source>
        <dbReference type="ARBA" id="ARBA00022670"/>
    </source>
</evidence>
<keyword evidence="6" id="KW-0378">Hydrolase</keyword>
<evidence type="ECO:0000313" key="15">
    <source>
        <dbReference type="Proteomes" id="UP000682733"/>
    </source>
</evidence>
<comment type="subcellular location">
    <subcellularLocation>
        <location evidence="2">Nucleus</location>
    </subcellularLocation>
</comment>
<evidence type="ECO:0000256" key="10">
    <source>
        <dbReference type="ARBA" id="ARBA00023242"/>
    </source>
</evidence>
<organism evidence="14 15">
    <name type="scientific">Didymodactylos carnosus</name>
    <dbReference type="NCBI Taxonomy" id="1234261"/>
    <lineage>
        <taxon>Eukaryota</taxon>
        <taxon>Metazoa</taxon>
        <taxon>Spiralia</taxon>
        <taxon>Gnathifera</taxon>
        <taxon>Rotifera</taxon>
        <taxon>Eurotatoria</taxon>
        <taxon>Bdelloidea</taxon>
        <taxon>Philodinida</taxon>
        <taxon>Philodinidae</taxon>
        <taxon>Didymodactylos</taxon>
    </lineage>
</organism>
<gene>
    <name evidence="13" type="ORF">OVA965_LOCUS25051</name>
    <name evidence="14" type="ORF">TMI583_LOCUS25773</name>
</gene>